<evidence type="ECO:0000313" key="3">
    <source>
        <dbReference type="EMBL" id="SIS56966.1"/>
    </source>
</evidence>
<accession>A0A1N7K5Z7</accession>
<feature type="transmembrane region" description="Helical" evidence="1">
    <location>
        <begin position="172"/>
        <end position="192"/>
    </location>
</feature>
<dbReference type="STRING" id="633194.SAMN05421759_101481"/>
<name>A0A1N7K5Z7_9RHOB</name>
<feature type="transmembrane region" description="Helical" evidence="1">
    <location>
        <begin position="44"/>
        <end position="63"/>
    </location>
</feature>
<dbReference type="InterPro" id="IPR012171">
    <property type="entry name" value="Fatty_acid_desaturase"/>
</dbReference>
<dbReference type="Pfam" id="PF00487">
    <property type="entry name" value="FA_desaturase"/>
    <property type="match status" value="1"/>
</dbReference>
<dbReference type="PANTHER" id="PTHR19353">
    <property type="entry name" value="FATTY ACID DESATURASE 2"/>
    <property type="match status" value="1"/>
</dbReference>
<dbReference type="RefSeq" id="WP_076444606.1">
    <property type="nucleotide sequence ID" value="NZ_FTOQ01000001.1"/>
</dbReference>
<evidence type="ECO:0000259" key="2">
    <source>
        <dbReference type="Pfam" id="PF00487"/>
    </source>
</evidence>
<dbReference type="EMBL" id="FTOQ01000001">
    <property type="protein sequence ID" value="SIS56966.1"/>
    <property type="molecule type" value="Genomic_DNA"/>
</dbReference>
<organism evidence="3 4">
    <name type="scientific">Roseivivax lentus</name>
    <dbReference type="NCBI Taxonomy" id="633194"/>
    <lineage>
        <taxon>Bacteria</taxon>
        <taxon>Pseudomonadati</taxon>
        <taxon>Pseudomonadota</taxon>
        <taxon>Alphaproteobacteria</taxon>
        <taxon>Rhodobacterales</taxon>
        <taxon>Roseobacteraceae</taxon>
        <taxon>Roseivivax</taxon>
    </lineage>
</organism>
<gene>
    <name evidence="3" type="ORF">SAMN05421759_101481</name>
</gene>
<feature type="domain" description="Fatty acid desaturase" evidence="2">
    <location>
        <begin position="43"/>
        <end position="285"/>
    </location>
</feature>
<dbReference type="AlphaFoldDB" id="A0A1N7K5Z7"/>
<feature type="transmembrane region" description="Helical" evidence="1">
    <location>
        <begin position="141"/>
        <end position="160"/>
    </location>
</feature>
<keyword evidence="4" id="KW-1185">Reference proteome</keyword>
<keyword evidence="1" id="KW-0812">Transmembrane</keyword>
<evidence type="ECO:0000256" key="1">
    <source>
        <dbReference type="SAM" id="Phobius"/>
    </source>
</evidence>
<proteinExistence type="predicted"/>
<dbReference type="GO" id="GO:0016020">
    <property type="term" value="C:membrane"/>
    <property type="evidence" value="ECO:0007669"/>
    <property type="project" value="TreeGrafter"/>
</dbReference>
<dbReference type="InterPro" id="IPR005804">
    <property type="entry name" value="FA_desaturase_dom"/>
</dbReference>
<keyword evidence="1" id="KW-1133">Transmembrane helix</keyword>
<dbReference type="OrthoDB" id="9769653at2"/>
<dbReference type="GO" id="GO:0016717">
    <property type="term" value="F:oxidoreductase activity, acting on paired donors, with oxidation of a pair of donors resulting in the reduction of molecular oxygen to two molecules of water"/>
    <property type="evidence" value="ECO:0007669"/>
    <property type="project" value="TreeGrafter"/>
</dbReference>
<feature type="transmembrane region" description="Helical" evidence="1">
    <location>
        <begin position="199"/>
        <end position="219"/>
    </location>
</feature>
<dbReference type="GO" id="GO:0006629">
    <property type="term" value="P:lipid metabolic process"/>
    <property type="evidence" value="ECO:0007669"/>
    <property type="project" value="InterPro"/>
</dbReference>
<evidence type="ECO:0000313" key="4">
    <source>
        <dbReference type="Proteomes" id="UP000186684"/>
    </source>
</evidence>
<reference evidence="4" key="1">
    <citation type="submission" date="2017-01" db="EMBL/GenBank/DDBJ databases">
        <authorList>
            <person name="Varghese N."/>
            <person name="Submissions S."/>
        </authorList>
    </citation>
    <scope>NUCLEOTIDE SEQUENCE [LARGE SCALE GENOMIC DNA]</scope>
    <source>
        <strain evidence="4">DSM 29430</strain>
    </source>
</reference>
<sequence length="331" mass="37593">MSAIRKMSRDFATPDDARAWWELAISFALYAMGMIVALGFIGHWWVMIPAMAFAATMGLRLYMIQHDCLHRSFFTGRMANDVVGTLLSPIAMTPFQATRYKHNLHHAHVGDLDRRDAFEIDVMTLREYEAAPLGQKIRYRIYRSPLILVVIGPFLLYAVLRRVPLYGLKTGLWDLVLHNAMLFAYLWAVWVWTGWAGIGVFYGIVYIATFFGGLIPYILHNFETVHWGVKPDLDFETAALKGSAVLDLGPVFDLAMMNIGYHDLHHLNAKIPGYKLRAAHRALEDAGLISSTRIGLWDGLRCLRWKLYDEEHGRMVPFPPLSRGAMGLPAE</sequence>
<dbReference type="PANTHER" id="PTHR19353:SF73">
    <property type="entry name" value="FATTY ACID DESATURASE"/>
    <property type="match status" value="1"/>
</dbReference>
<feature type="transmembrane region" description="Helical" evidence="1">
    <location>
        <begin position="20"/>
        <end position="38"/>
    </location>
</feature>
<protein>
    <submittedName>
        <fullName evidence="3">Omega-6 fatty acid desaturase (Delta-12 desaturase)</fullName>
    </submittedName>
</protein>
<keyword evidence="1" id="KW-0472">Membrane</keyword>
<dbReference type="Proteomes" id="UP000186684">
    <property type="component" value="Unassembled WGS sequence"/>
</dbReference>